<organism evidence="2 3">
    <name type="scientific">Enhygromyxa salina</name>
    <dbReference type="NCBI Taxonomy" id="215803"/>
    <lineage>
        <taxon>Bacteria</taxon>
        <taxon>Pseudomonadati</taxon>
        <taxon>Myxococcota</taxon>
        <taxon>Polyangia</taxon>
        <taxon>Nannocystales</taxon>
        <taxon>Nannocystaceae</taxon>
        <taxon>Enhygromyxa</taxon>
    </lineage>
</organism>
<evidence type="ECO:0008006" key="4">
    <source>
        <dbReference type="Google" id="ProtNLM"/>
    </source>
</evidence>
<dbReference type="GO" id="GO:0004553">
    <property type="term" value="F:hydrolase activity, hydrolyzing O-glycosyl compounds"/>
    <property type="evidence" value="ECO:0007669"/>
    <property type="project" value="InterPro"/>
</dbReference>
<dbReference type="InterPro" id="IPR012291">
    <property type="entry name" value="CBM2_carb-bd_dom_sf"/>
</dbReference>
<dbReference type="InterPro" id="IPR008965">
    <property type="entry name" value="CBM2/CBM3_carb-bd_dom_sf"/>
</dbReference>
<gene>
    <name evidence="2" type="ORF">DB30_07396</name>
</gene>
<evidence type="ECO:0000256" key="1">
    <source>
        <dbReference type="SAM" id="MobiDB-lite"/>
    </source>
</evidence>
<dbReference type="AlphaFoldDB" id="A0A0C2CWI5"/>
<evidence type="ECO:0000313" key="3">
    <source>
        <dbReference type="Proteomes" id="UP000031599"/>
    </source>
</evidence>
<dbReference type="EMBL" id="JMCC02000083">
    <property type="protein sequence ID" value="KIG13980.1"/>
    <property type="molecule type" value="Genomic_DNA"/>
</dbReference>
<dbReference type="SUPFAM" id="SSF49384">
    <property type="entry name" value="Carbohydrate-binding domain"/>
    <property type="match status" value="1"/>
</dbReference>
<proteinExistence type="predicted"/>
<feature type="compositionally biased region" description="Acidic residues" evidence="1">
    <location>
        <begin position="27"/>
        <end position="50"/>
    </location>
</feature>
<dbReference type="GO" id="GO:0030247">
    <property type="term" value="F:polysaccharide binding"/>
    <property type="evidence" value="ECO:0007669"/>
    <property type="project" value="InterPro"/>
</dbReference>
<accession>A0A0C2CWI5</accession>
<reference evidence="2 3" key="1">
    <citation type="submission" date="2014-12" db="EMBL/GenBank/DDBJ databases">
        <title>Genome assembly of Enhygromyxa salina DSM 15201.</title>
        <authorList>
            <person name="Sharma G."/>
            <person name="Subramanian S."/>
        </authorList>
    </citation>
    <scope>NUCLEOTIDE SEQUENCE [LARGE SCALE GENOMIC DNA]</scope>
    <source>
        <strain evidence="2 3">DSM 15201</strain>
    </source>
</reference>
<feature type="region of interest" description="Disordered" evidence="1">
    <location>
        <begin position="1"/>
        <end position="61"/>
    </location>
</feature>
<dbReference type="Gene3D" id="2.60.40.290">
    <property type="match status" value="1"/>
</dbReference>
<protein>
    <recommendedName>
        <fullName evidence="4">Endo-1,4-beta-xylanase A</fullName>
    </recommendedName>
</protein>
<name>A0A0C2CWI5_9BACT</name>
<sequence>MTTEDSGDFTDTSSTSSDSGTDSSSDTSDDTGDSGDSEDTSDETGGDETGDTGGPIPDACEVVDLGGNEGVTTEIVLMSQWDTGACHEIYVTNQTRDDVIWTRDLRFGGTVDNYWNAEGEQLNSTDWRFGGQPSADNIVVLSGKTVVFGSCMVCAP</sequence>
<dbReference type="Proteomes" id="UP000031599">
    <property type="component" value="Unassembled WGS sequence"/>
</dbReference>
<feature type="compositionally biased region" description="Low complexity" evidence="1">
    <location>
        <begin position="9"/>
        <end position="26"/>
    </location>
</feature>
<evidence type="ECO:0000313" key="2">
    <source>
        <dbReference type="EMBL" id="KIG13980.1"/>
    </source>
</evidence>
<comment type="caution">
    <text evidence="2">The sequence shown here is derived from an EMBL/GenBank/DDBJ whole genome shotgun (WGS) entry which is preliminary data.</text>
</comment>